<sequence>MRQLRLGLAQINPTVGDLDGNFEKIAACVARARDLAVDVLAFPEMAITGYPPEDLLLKPSFIETAIARTRDLLPHTAGMTAIVGTVDRDVDLYNAAAVLHDGRWIGSYRKRYLPNYGVFDENRYFMPGTRNPVFVRDGTVIGLSICEDIWVAGGPLQEQVIRGGAEVVINLSASPYHAGKAQGRRRMLCTRASDNLAVVCYVNLVGAQDEIVYDGNSLIIDEQGQLLAEGEMFAEDLIVADVDLDAVFNARLHDPRLDAGAARSGAAADAGNGGVAVVVAAKPALERRAAITPRDLVTEVYDALVIGTRDYVLKNGFDTVVLGLSGGVDSALCACLAADAIGPRHVVGVSMPSPFTSDASKEDAAALAGGLGIRLLTIPIAGTFDAARAALAPAFAERAPDETEENLQARIRGTTLMALSNKFGWLVLTTGNKSEVSVGYSTLYGDTAGGFAVLKDVYKTMVYQLAQHRNRRGGQPAIPERTLERAPSAELKPDQTDQDTLPPYDVLDPILKFYVEEDRSVKEIAGLGFDEALVRKVVRMVDRAEYKRRQNPPGVKITPRAFGKDRRLPITNRWAG</sequence>
<evidence type="ECO:0000256" key="10">
    <source>
        <dbReference type="SAM" id="MobiDB-lite"/>
    </source>
</evidence>
<evidence type="ECO:0000313" key="12">
    <source>
        <dbReference type="EMBL" id="MBI3540043.1"/>
    </source>
</evidence>
<dbReference type="InterPro" id="IPR014445">
    <property type="entry name" value="Gln-dep_NAD_synthase"/>
</dbReference>
<comment type="caution">
    <text evidence="7">Lacks conserved residue(s) required for the propagation of feature annotation.</text>
</comment>
<evidence type="ECO:0000256" key="5">
    <source>
        <dbReference type="ARBA" id="ARBA00022840"/>
    </source>
</evidence>
<accession>A0A9D6L6Y2</accession>
<organism evidence="12 13">
    <name type="scientific">Eiseniibacteriota bacterium</name>
    <dbReference type="NCBI Taxonomy" id="2212470"/>
    <lineage>
        <taxon>Bacteria</taxon>
        <taxon>Candidatus Eiseniibacteriota</taxon>
    </lineage>
</organism>
<name>A0A9D6L6Y2_UNCEI</name>
<keyword evidence="3 7" id="KW-0436">Ligase</keyword>
<evidence type="ECO:0000256" key="4">
    <source>
        <dbReference type="ARBA" id="ARBA00022741"/>
    </source>
</evidence>
<dbReference type="GO" id="GO:0008795">
    <property type="term" value="F:NAD+ synthase activity"/>
    <property type="evidence" value="ECO:0007669"/>
    <property type="project" value="UniProtKB-UniRule"/>
</dbReference>
<evidence type="ECO:0000256" key="9">
    <source>
        <dbReference type="RuleBase" id="RU003811"/>
    </source>
</evidence>
<dbReference type="PANTHER" id="PTHR23090:SF9">
    <property type="entry name" value="GLUTAMINE-DEPENDENT NAD(+) SYNTHETASE"/>
    <property type="match status" value="1"/>
</dbReference>
<dbReference type="Pfam" id="PF00795">
    <property type="entry name" value="CN_hydrolase"/>
    <property type="match status" value="1"/>
</dbReference>
<dbReference type="NCBIfam" id="TIGR00552">
    <property type="entry name" value="nadE"/>
    <property type="match status" value="1"/>
</dbReference>
<evidence type="ECO:0000313" key="13">
    <source>
        <dbReference type="Proteomes" id="UP000807850"/>
    </source>
</evidence>
<dbReference type="PIRSF" id="PIRSF006630">
    <property type="entry name" value="NADS_GAT"/>
    <property type="match status" value="1"/>
</dbReference>
<evidence type="ECO:0000256" key="2">
    <source>
        <dbReference type="ARBA" id="ARBA00007145"/>
    </source>
</evidence>
<evidence type="ECO:0000256" key="7">
    <source>
        <dbReference type="HAMAP-Rule" id="MF_02090"/>
    </source>
</evidence>
<dbReference type="CDD" id="cd07570">
    <property type="entry name" value="GAT_Gln-NAD-synth"/>
    <property type="match status" value="1"/>
</dbReference>
<feature type="binding site" evidence="7">
    <location>
        <position position="406"/>
    </location>
    <ligand>
        <name>deamido-NAD(+)</name>
        <dbReference type="ChEBI" id="CHEBI:58437"/>
        <note>ligand shared between two neighboring subunits</note>
    </ligand>
</feature>
<dbReference type="Proteomes" id="UP000807850">
    <property type="component" value="Unassembled WGS sequence"/>
</dbReference>
<keyword evidence="4 7" id="KW-0547">Nucleotide-binding</keyword>
<dbReference type="GO" id="GO:0009435">
    <property type="term" value="P:NAD+ biosynthetic process"/>
    <property type="evidence" value="ECO:0007669"/>
    <property type="project" value="UniProtKB-UniRule"/>
</dbReference>
<dbReference type="Gene3D" id="3.40.50.620">
    <property type="entry name" value="HUPs"/>
    <property type="match status" value="1"/>
</dbReference>
<feature type="binding site" evidence="7">
    <location>
        <position position="435"/>
    </location>
    <ligand>
        <name>deamido-NAD(+)</name>
        <dbReference type="ChEBI" id="CHEBI:58437"/>
        <note>ligand shared between two neighboring subunits</note>
    </ligand>
</feature>
<proteinExistence type="inferred from homology"/>
<dbReference type="PROSITE" id="PS50263">
    <property type="entry name" value="CN_HYDROLASE"/>
    <property type="match status" value="1"/>
</dbReference>
<dbReference type="PANTHER" id="PTHR23090">
    <property type="entry name" value="NH 3 /GLUTAMINE-DEPENDENT NAD + SYNTHETASE"/>
    <property type="match status" value="1"/>
</dbReference>
<feature type="binding site" evidence="7">
    <location>
        <position position="174"/>
    </location>
    <ligand>
        <name>L-glutamine</name>
        <dbReference type="ChEBI" id="CHEBI:58359"/>
    </ligand>
</feature>
<keyword evidence="5 7" id="KW-0067">ATP-binding</keyword>
<comment type="similarity">
    <text evidence="2 7 8">In the C-terminal section; belongs to the NAD synthetase family.</text>
</comment>
<dbReference type="GO" id="GO:0005737">
    <property type="term" value="C:cytoplasm"/>
    <property type="evidence" value="ECO:0007669"/>
    <property type="project" value="InterPro"/>
</dbReference>
<dbReference type="InterPro" id="IPR003010">
    <property type="entry name" value="C-N_Hydrolase"/>
</dbReference>
<dbReference type="SUPFAM" id="SSF52402">
    <property type="entry name" value="Adenine nucleotide alpha hydrolases-like"/>
    <property type="match status" value="1"/>
</dbReference>
<dbReference type="Pfam" id="PF02540">
    <property type="entry name" value="NAD_synthase"/>
    <property type="match status" value="1"/>
</dbReference>
<dbReference type="InterPro" id="IPR036526">
    <property type="entry name" value="C-N_Hydrolase_sf"/>
</dbReference>
<dbReference type="FunFam" id="3.40.50.620:FF:000106">
    <property type="entry name" value="Glutamine-dependent NAD(+) synthetase"/>
    <property type="match status" value="1"/>
</dbReference>
<dbReference type="NCBIfam" id="NF010588">
    <property type="entry name" value="PRK13981.1"/>
    <property type="match status" value="1"/>
</dbReference>
<feature type="active site" description="Proton acceptor; for glutaminase activity" evidence="7">
    <location>
        <position position="44"/>
    </location>
</feature>
<feature type="active site" description="For glutaminase activity" evidence="7">
    <location>
        <position position="110"/>
    </location>
</feature>
<dbReference type="GO" id="GO:0005524">
    <property type="term" value="F:ATP binding"/>
    <property type="evidence" value="ECO:0007669"/>
    <property type="project" value="UniProtKB-UniRule"/>
</dbReference>
<dbReference type="SUPFAM" id="SSF56317">
    <property type="entry name" value="Carbon-nitrogen hydrolase"/>
    <property type="match status" value="1"/>
</dbReference>
<comment type="pathway">
    <text evidence="1 7 8">Cofactor biosynthesis; NAD(+) biosynthesis; NAD(+) from deamido-NAD(+) (L-Gln route): step 1/1.</text>
</comment>
<gene>
    <name evidence="7" type="primary">nadE</name>
    <name evidence="12" type="ORF">HY076_07200</name>
</gene>
<feature type="binding site" evidence="7">
    <location>
        <begin position="323"/>
        <end position="330"/>
    </location>
    <ligand>
        <name>ATP</name>
        <dbReference type="ChEBI" id="CHEBI:30616"/>
    </ligand>
</feature>
<evidence type="ECO:0000256" key="8">
    <source>
        <dbReference type="PIRNR" id="PIRNR006630"/>
    </source>
</evidence>
<comment type="catalytic activity">
    <reaction evidence="7 8">
        <text>deamido-NAD(+) + L-glutamine + ATP + H2O = L-glutamate + AMP + diphosphate + NAD(+) + H(+)</text>
        <dbReference type="Rhea" id="RHEA:24384"/>
        <dbReference type="ChEBI" id="CHEBI:15377"/>
        <dbReference type="ChEBI" id="CHEBI:15378"/>
        <dbReference type="ChEBI" id="CHEBI:29985"/>
        <dbReference type="ChEBI" id="CHEBI:30616"/>
        <dbReference type="ChEBI" id="CHEBI:33019"/>
        <dbReference type="ChEBI" id="CHEBI:57540"/>
        <dbReference type="ChEBI" id="CHEBI:58359"/>
        <dbReference type="ChEBI" id="CHEBI:58437"/>
        <dbReference type="ChEBI" id="CHEBI:456215"/>
        <dbReference type="EC" id="6.3.5.1"/>
    </reaction>
</comment>
<dbReference type="EMBL" id="JACQAY010000234">
    <property type="protein sequence ID" value="MBI3540043.1"/>
    <property type="molecule type" value="Genomic_DNA"/>
</dbReference>
<dbReference type="InterPro" id="IPR022310">
    <property type="entry name" value="NAD/GMP_synthase"/>
</dbReference>
<dbReference type="InterPro" id="IPR014729">
    <property type="entry name" value="Rossmann-like_a/b/a_fold"/>
</dbReference>
<dbReference type="EC" id="6.3.5.1" evidence="7 8"/>
<feature type="binding site" evidence="7">
    <location>
        <position position="180"/>
    </location>
    <ligand>
        <name>L-glutamine</name>
        <dbReference type="ChEBI" id="CHEBI:58359"/>
    </ligand>
</feature>
<dbReference type="InterPro" id="IPR003694">
    <property type="entry name" value="NAD_synthase"/>
</dbReference>
<dbReference type="GO" id="GO:0004359">
    <property type="term" value="F:glutaminase activity"/>
    <property type="evidence" value="ECO:0007669"/>
    <property type="project" value="InterPro"/>
</dbReference>
<dbReference type="Gene3D" id="3.60.110.10">
    <property type="entry name" value="Carbon-nitrogen hydrolase"/>
    <property type="match status" value="1"/>
</dbReference>
<comment type="caution">
    <text evidence="12">The sequence shown here is derived from an EMBL/GenBank/DDBJ whole genome shotgun (WGS) entry which is preliminary data.</text>
</comment>
<feature type="region of interest" description="Disordered" evidence="10">
    <location>
        <begin position="469"/>
        <end position="499"/>
    </location>
</feature>
<dbReference type="CDD" id="cd00553">
    <property type="entry name" value="NAD_synthase"/>
    <property type="match status" value="1"/>
</dbReference>
<reference evidence="12" key="1">
    <citation type="submission" date="2020-07" db="EMBL/GenBank/DDBJ databases">
        <title>Huge and variable diversity of episymbiotic CPR bacteria and DPANN archaea in groundwater ecosystems.</title>
        <authorList>
            <person name="He C.Y."/>
            <person name="Keren R."/>
            <person name="Whittaker M."/>
            <person name="Farag I.F."/>
            <person name="Doudna J."/>
            <person name="Cate J.H.D."/>
            <person name="Banfield J.F."/>
        </authorList>
    </citation>
    <scope>NUCLEOTIDE SEQUENCE</scope>
    <source>
        <strain evidence="12">NC_groundwater_928_Pr1_S-0.2um_72_17</strain>
    </source>
</reference>
<protein>
    <recommendedName>
        <fullName evidence="7 8">Glutamine-dependent NAD(+) synthetase</fullName>
        <ecNumber evidence="7 8">6.3.5.1</ecNumber>
    </recommendedName>
    <alternativeName>
        <fullName evidence="7 8">NAD(+) synthase [glutamine-hydrolyzing]</fullName>
    </alternativeName>
</protein>
<evidence type="ECO:0000259" key="11">
    <source>
        <dbReference type="PROSITE" id="PS50263"/>
    </source>
</evidence>
<dbReference type="GO" id="GO:0003952">
    <property type="term" value="F:NAD+ synthase (glutamine-hydrolyzing) activity"/>
    <property type="evidence" value="ECO:0007669"/>
    <property type="project" value="UniProtKB-UniRule"/>
</dbReference>
<evidence type="ECO:0000256" key="3">
    <source>
        <dbReference type="ARBA" id="ARBA00022598"/>
    </source>
</evidence>
<evidence type="ECO:0000256" key="1">
    <source>
        <dbReference type="ARBA" id="ARBA00005188"/>
    </source>
</evidence>
<evidence type="ECO:0000256" key="6">
    <source>
        <dbReference type="ARBA" id="ARBA00023027"/>
    </source>
</evidence>
<dbReference type="AlphaFoldDB" id="A0A9D6L6Y2"/>
<feature type="domain" description="CN hydrolase" evidence="11">
    <location>
        <begin position="4"/>
        <end position="244"/>
    </location>
</feature>
<feature type="binding site" evidence="7">
    <location>
        <position position="547"/>
    </location>
    <ligand>
        <name>deamido-NAD(+)</name>
        <dbReference type="ChEBI" id="CHEBI:58437"/>
        <note>ligand shared between two neighboring subunits</note>
    </ligand>
</feature>
<keyword evidence="6 7" id="KW-0520">NAD</keyword>
<feature type="binding site" evidence="7">
    <location>
        <position position="116"/>
    </location>
    <ligand>
        <name>L-glutamine</name>
        <dbReference type="ChEBI" id="CHEBI:58359"/>
    </ligand>
</feature>
<comment type="function">
    <text evidence="7">Catalyzes the ATP-dependent amidation of deamido-NAD to form NAD. Uses L-glutamine as a nitrogen source.</text>
</comment>
<feature type="active site" description="Nucleophile; for glutaminase activity" evidence="7">
    <location>
        <position position="146"/>
    </location>
</feature>
<feature type="binding site" evidence="7">
    <location>
        <position position="430"/>
    </location>
    <ligand>
        <name>ATP</name>
        <dbReference type="ChEBI" id="CHEBI:30616"/>
    </ligand>
</feature>
<comment type="similarity">
    <text evidence="9">Belongs to the NAD synthetase family.</text>
</comment>
<dbReference type="HAMAP" id="MF_02090">
    <property type="entry name" value="NadE_glutamine_dep"/>
    <property type="match status" value="1"/>
</dbReference>